<organism evidence="1">
    <name type="scientific">uncultured Methanosarcinales archaeon</name>
    <dbReference type="NCBI Taxonomy" id="183757"/>
    <lineage>
        <taxon>Archaea</taxon>
        <taxon>Methanobacteriati</taxon>
        <taxon>Methanobacteriota</taxon>
        <taxon>Stenosarchaea group</taxon>
        <taxon>Methanomicrobia</taxon>
        <taxon>Methanosarcinales</taxon>
        <taxon>environmental samples</taxon>
    </lineage>
</organism>
<sequence>MDSPFIVTKTHTELPIITTRLKKWTLNNGGTCHIYVAHFGLQFTFHRKSGIRNYGHSELLMREKTKHPVATRIDNYNIHYII</sequence>
<reference evidence="1" key="1">
    <citation type="submission" date="2020-07" db="EMBL/GenBank/DDBJ databases">
        <title>Unique genomic features of the anaerobic methanotrophic archaea.</title>
        <authorList>
            <person name="Chadwick G.L."/>
            <person name="Skennerton C.T."/>
            <person name="Laso-Perez R."/>
            <person name="Leu A.O."/>
            <person name="Speth D.R."/>
            <person name="Yu H."/>
            <person name="Morgan-Lang C."/>
            <person name="Hatzenpichler R."/>
            <person name="Goudeau D."/>
            <person name="Malmstrom R."/>
            <person name="Brazelton W.J."/>
            <person name="Woyke T."/>
            <person name="Hallam S.J."/>
            <person name="Tyson G.W."/>
            <person name="Wegener G."/>
            <person name="Boetius A."/>
            <person name="Orphan V."/>
        </authorList>
    </citation>
    <scope>NUCLEOTIDE SEQUENCE</scope>
</reference>
<proteinExistence type="predicted"/>
<protein>
    <submittedName>
        <fullName evidence="1">Uncharacterized protein</fullName>
    </submittedName>
</protein>
<accession>A0A7H1KP10</accession>
<dbReference type="EMBL" id="MT776529">
    <property type="protein sequence ID" value="QNT35674.1"/>
    <property type="molecule type" value="Genomic_DNA"/>
</dbReference>
<gene>
    <name evidence="1" type="ORF">HAHEADPM_00008</name>
</gene>
<name>A0A7H1KP10_9EURY</name>
<evidence type="ECO:0000313" key="1">
    <source>
        <dbReference type="EMBL" id="QNT35674.1"/>
    </source>
</evidence>
<dbReference type="AlphaFoldDB" id="A0A7H1KP10"/>